<comment type="caution">
    <text evidence="1">The sequence shown here is derived from an EMBL/GenBank/DDBJ whole genome shotgun (WGS) entry which is preliminary data.</text>
</comment>
<reference evidence="1 2" key="1">
    <citation type="submission" date="2021-06" db="EMBL/GenBank/DDBJ databases">
        <title>Rhodobacteraceae bacterium strain HSP-20.</title>
        <authorList>
            <person name="Chen W.-M."/>
        </authorList>
    </citation>
    <scope>NUCLEOTIDE SEQUENCE [LARGE SCALE GENOMIC DNA]</scope>
    <source>
        <strain evidence="1 2">HSP-20</strain>
    </source>
</reference>
<accession>A0ABS6J0L2</accession>
<proteinExistence type="predicted"/>
<evidence type="ECO:0000313" key="1">
    <source>
        <dbReference type="EMBL" id="MBU9697273.1"/>
    </source>
</evidence>
<dbReference type="RefSeq" id="WP_217765532.1">
    <property type="nucleotide sequence ID" value="NZ_JAAATX020000003.1"/>
</dbReference>
<dbReference type="EMBL" id="JAAATX020000003">
    <property type="protein sequence ID" value="MBU9697273.1"/>
    <property type="molecule type" value="Genomic_DNA"/>
</dbReference>
<organism evidence="1 2">
    <name type="scientific">Paragemmobacter amnigenus</name>
    <dbReference type="NCBI Taxonomy" id="2852097"/>
    <lineage>
        <taxon>Bacteria</taxon>
        <taxon>Pseudomonadati</taxon>
        <taxon>Pseudomonadota</taxon>
        <taxon>Alphaproteobacteria</taxon>
        <taxon>Rhodobacterales</taxon>
        <taxon>Paracoccaceae</taxon>
        <taxon>Paragemmobacter</taxon>
    </lineage>
</organism>
<protein>
    <submittedName>
        <fullName evidence="1">Uncharacterized protein</fullName>
    </submittedName>
</protein>
<gene>
    <name evidence="1" type="ORF">GU927_005365</name>
</gene>
<name>A0ABS6J0L2_9RHOB</name>
<dbReference type="Proteomes" id="UP000731907">
    <property type="component" value="Unassembled WGS sequence"/>
</dbReference>
<keyword evidence="2" id="KW-1185">Reference proteome</keyword>
<evidence type="ECO:0000313" key="2">
    <source>
        <dbReference type="Proteomes" id="UP000731907"/>
    </source>
</evidence>
<sequence>MENHMLYDLGTLNLRQLAEHLGAIDPRTARAFAEKNRLPLMRVSEKAPVYIAWADVFRCLHGIEPAHHGDILTELKEPLVTIQSLAASLNITSEALKRREKRGRVVLPAPALTINEMTRLWRPRDVRAWQMGEAVTAYRRDGEVVETSVKPELIEPAKTAGRRAANALGLGGLRSGDALQAVSRGSAGTASAPS</sequence>